<gene>
    <name evidence="1" type="ORF">FIBSPDRAFT_871818</name>
</gene>
<dbReference type="STRING" id="436010.A0A166A2F2"/>
<dbReference type="AlphaFoldDB" id="A0A166A2F2"/>
<evidence type="ECO:0000313" key="1">
    <source>
        <dbReference type="EMBL" id="KZP11182.1"/>
    </source>
</evidence>
<sequence length="180" mass="19350">MFNHLLAPADTPKAQAGDYFGAKPLFYVPETAAVFNIVIHAIYRISCAHHHPAFAALPKYGVDLHASGVLAPTANTPPSPLFAQLLSHAPDQDRAFDLYALAAQNNLHALAVAASAHLRALPLHALTDDMAQRVGAVYLKKLFLMHMGRADALKGLLFPPPYLHAHEGKGRGAARRTGRA</sequence>
<keyword evidence="2" id="KW-1185">Reference proteome</keyword>
<dbReference type="EMBL" id="KV417667">
    <property type="protein sequence ID" value="KZP11182.1"/>
    <property type="molecule type" value="Genomic_DNA"/>
</dbReference>
<accession>A0A166A2F2</accession>
<proteinExistence type="predicted"/>
<name>A0A166A2F2_9AGAM</name>
<dbReference type="OrthoDB" id="3265815at2759"/>
<evidence type="ECO:0000313" key="2">
    <source>
        <dbReference type="Proteomes" id="UP000076532"/>
    </source>
</evidence>
<organism evidence="1 2">
    <name type="scientific">Athelia psychrophila</name>
    <dbReference type="NCBI Taxonomy" id="1759441"/>
    <lineage>
        <taxon>Eukaryota</taxon>
        <taxon>Fungi</taxon>
        <taxon>Dikarya</taxon>
        <taxon>Basidiomycota</taxon>
        <taxon>Agaricomycotina</taxon>
        <taxon>Agaricomycetes</taxon>
        <taxon>Agaricomycetidae</taxon>
        <taxon>Atheliales</taxon>
        <taxon>Atheliaceae</taxon>
        <taxon>Athelia</taxon>
    </lineage>
</organism>
<protein>
    <recommendedName>
        <fullName evidence="3">BTB domain-containing protein</fullName>
    </recommendedName>
</protein>
<reference evidence="1 2" key="1">
    <citation type="journal article" date="2016" name="Mol. Biol. Evol.">
        <title>Comparative Genomics of Early-Diverging Mushroom-Forming Fungi Provides Insights into the Origins of Lignocellulose Decay Capabilities.</title>
        <authorList>
            <person name="Nagy L.G."/>
            <person name="Riley R."/>
            <person name="Tritt A."/>
            <person name="Adam C."/>
            <person name="Daum C."/>
            <person name="Floudas D."/>
            <person name="Sun H."/>
            <person name="Yadav J.S."/>
            <person name="Pangilinan J."/>
            <person name="Larsson K.H."/>
            <person name="Matsuura K."/>
            <person name="Barry K."/>
            <person name="Labutti K."/>
            <person name="Kuo R."/>
            <person name="Ohm R.A."/>
            <person name="Bhattacharya S.S."/>
            <person name="Shirouzu T."/>
            <person name="Yoshinaga Y."/>
            <person name="Martin F.M."/>
            <person name="Grigoriev I.V."/>
            <person name="Hibbett D.S."/>
        </authorList>
    </citation>
    <scope>NUCLEOTIDE SEQUENCE [LARGE SCALE GENOMIC DNA]</scope>
    <source>
        <strain evidence="1 2">CBS 109695</strain>
    </source>
</reference>
<evidence type="ECO:0008006" key="3">
    <source>
        <dbReference type="Google" id="ProtNLM"/>
    </source>
</evidence>
<dbReference type="Proteomes" id="UP000076532">
    <property type="component" value="Unassembled WGS sequence"/>
</dbReference>